<evidence type="ECO:0000313" key="2">
    <source>
        <dbReference type="Proteomes" id="UP001454036"/>
    </source>
</evidence>
<dbReference type="AlphaFoldDB" id="A0AAV3S0U1"/>
<proteinExistence type="predicted"/>
<comment type="caution">
    <text evidence="1">The sequence shown here is derived from an EMBL/GenBank/DDBJ whole genome shotgun (WGS) entry which is preliminary data.</text>
</comment>
<name>A0AAV3S0U1_LITER</name>
<sequence length="75" mass="8629">MKDLGILKIRCFMNTQNIWRLTVIFLRDAILNGTISTNYVSTTDQLADIFTKTVRESQFEFLLSKLGIHDLHAPT</sequence>
<organism evidence="1 2">
    <name type="scientific">Lithospermum erythrorhizon</name>
    <name type="common">Purple gromwell</name>
    <name type="synonym">Lithospermum officinale var. erythrorhizon</name>
    <dbReference type="NCBI Taxonomy" id="34254"/>
    <lineage>
        <taxon>Eukaryota</taxon>
        <taxon>Viridiplantae</taxon>
        <taxon>Streptophyta</taxon>
        <taxon>Embryophyta</taxon>
        <taxon>Tracheophyta</taxon>
        <taxon>Spermatophyta</taxon>
        <taxon>Magnoliopsida</taxon>
        <taxon>eudicotyledons</taxon>
        <taxon>Gunneridae</taxon>
        <taxon>Pentapetalae</taxon>
        <taxon>asterids</taxon>
        <taxon>lamiids</taxon>
        <taxon>Boraginales</taxon>
        <taxon>Boraginaceae</taxon>
        <taxon>Boraginoideae</taxon>
        <taxon>Lithospermeae</taxon>
        <taxon>Lithospermum</taxon>
    </lineage>
</organism>
<dbReference type="EMBL" id="BAABME010014881">
    <property type="protein sequence ID" value="GAA0187593.1"/>
    <property type="molecule type" value="Genomic_DNA"/>
</dbReference>
<accession>A0AAV3S0U1</accession>
<evidence type="ECO:0000313" key="1">
    <source>
        <dbReference type="EMBL" id="GAA0187593.1"/>
    </source>
</evidence>
<gene>
    <name evidence="1" type="ORF">LIER_34881</name>
</gene>
<keyword evidence="2" id="KW-1185">Reference proteome</keyword>
<dbReference type="Proteomes" id="UP001454036">
    <property type="component" value="Unassembled WGS sequence"/>
</dbReference>
<protein>
    <submittedName>
        <fullName evidence="1">Uncharacterized protein</fullName>
    </submittedName>
</protein>
<reference evidence="1 2" key="1">
    <citation type="submission" date="2024-01" db="EMBL/GenBank/DDBJ databases">
        <title>The complete chloroplast genome sequence of Lithospermum erythrorhizon: insights into the phylogenetic relationship among Boraginaceae species and the maternal lineages of purple gromwells.</title>
        <authorList>
            <person name="Okada T."/>
            <person name="Watanabe K."/>
        </authorList>
    </citation>
    <scope>NUCLEOTIDE SEQUENCE [LARGE SCALE GENOMIC DNA]</scope>
</reference>